<feature type="region of interest" description="Disordered" evidence="1">
    <location>
        <begin position="1"/>
        <end position="22"/>
    </location>
</feature>
<reference evidence="2" key="1">
    <citation type="submission" date="2019-08" db="EMBL/GenBank/DDBJ databases">
        <authorList>
            <person name="Kucharzyk K."/>
            <person name="Murdoch R.W."/>
            <person name="Higgins S."/>
            <person name="Loffler F."/>
        </authorList>
    </citation>
    <scope>NUCLEOTIDE SEQUENCE</scope>
</reference>
<sequence length="86" mass="9495">MMAAARSTALVSTFNGSSAANRDPSLHRLKFFRADALNVHDILDTGKTAIPAAVLDYRLRSFGADAVYRLKLRLRGAVDVYLFRLP</sequence>
<dbReference type="AlphaFoldDB" id="A0A645IX44"/>
<feature type="compositionally biased region" description="Polar residues" evidence="1">
    <location>
        <begin position="9"/>
        <end position="20"/>
    </location>
</feature>
<comment type="caution">
    <text evidence="2">The sequence shown here is derived from an EMBL/GenBank/DDBJ whole genome shotgun (WGS) entry which is preliminary data.</text>
</comment>
<dbReference type="EMBL" id="VSSQ01125841">
    <property type="protein sequence ID" value="MPN55995.1"/>
    <property type="molecule type" value="Genomic_DNA"/>
</dbReference>
<accession>A0A645IX44</accession>
<name>A0A645IX44_9ZZZZ</name>
<proteinExistence type="predicted"/>
<evidence type="ECO:0000313" key="2">
    <source>
        <dbReference type="EMBL" id="MPN55995.1"/>
    </source>
</evidence>
<protein>
    <submittedName>
        <fullName evidence="2">Uncharacterized protein</fullName>
    </submittedName>
</protein>
<organism evidence="2">
    <name type="scientific">bioreactor metagenome</name>
    <dbReference type="NCBI Taxonomy" id="1076179"/>
    <lineage>
        <taxon>unclassified sequences</taxon>
        <taxon>metagenomes</taxon>
        <taxon>ecological metagenomes</taxon>
    </lineage>
</organism>
<evidence type="ECO:0000256" key="1">
    <source>
        <dbReference type="SAM" id="MobiDB-lite"/>
    </source>
</evidence>
<gene>
    <name evidence="2" type="ORF">SDC9_203679</name>
</gene>